<accession>A0A8S5TN70</accession>
<dbReference type="EMBL" id="BK032863">
    <property type="protein sequence ID" value="DAF64569.1"/>
    <property type="molecule type" value="Genomic_DNA"/>
</dbReference>
<protein>
    <submittedName>
        <fullName evidence="1">Uncharacterized protein</fullName>
    </submittedName>
</protein>
<evidence type="ECO:0000313" key="1">
    <source>
        <dbReference type="EMBL" id="DAF64569.1"/>
    </source>
</evidence>
<organism evidence="1">
    <name type="scientific">Siphoviridae sp. ctFH16</name>
    <dbReference type="NCBI Taxonomy" id="2827817"/>
    <lineage>
        <taxon>Viruses</taxon>
        <taxon>Duplodnaviria</taxon>
        <taxon>Heunggongvirae</taxon>
        <taxon>Uroviricota</taxon>
        <taxon>Caudoviricetes</taxon>
    </lineage>
</organism>
<proteinExistence type="predicted"/>
<sequence>MCAKERGLHITVALSRFENWRGDIPASPIQVDDLLATAARSVLRFSSIS</sequence>
<reference evidence="1" key="1">
    <citation type="journal article" date="2021" name="Proc. Natl. Acad. Sci. U.S.A.">
        <title>A Catalog of Tens of Thousands of Viruses from Human Metagenomes Reveals Hidden Associations with Chronic Diseases.</title>
        <authorList>
            <person name="Tisza M.J."/>
            <person name="Buck C.B."/>
        </authorList>
    </citation>
    <scope>NUCLEOTIDE SEQUENCE</scope>
    <source>
        <strain evidence="1">CtFH16</strain>
    </source>
</reference>
<name>A0A8S5TN70_9CAUD</name>